<gene>
    <name evidence="1" type="ORF">BJ508DRAFT_324738</name>
</gene>
<dbReference type="EMBL" id="ML119666">
    <property type="protein sequence ID" value="RPA83144.1"/>
    <property type="molecule type" value="Genomic_DNA"/>
</dbReference>
<keyword evidence="2" id="KW-1185">Reference proteome</keyword>
<name>A0A3N4INJ2_ASCIM</name>
<evidence type="ECO:0000313" key="2">
    <source>
        <dbReference type="Proteomes" id="UP000275078"/>
    </source>
</evidence>
<protein>
    <submittedName>
        <fullName evidence="1">Uncharacterized protein</fullName>
    </submittedName>
</protein>
<reference evidence="1 2" key="1">
    <citation type="journal article" date="2018" name="Nat. Ecol. Evol.">
        <title>Pezizomycetes genomes reveal the molecular basis of ectomycorrhizal truffle lifestyle.</title>
        <authorList>
            <person name="Murat C."/>
            <person name="Payen T."/>
            <person name="Noel B."/>
            <person name="Kuo A."/>
            <person name="Morin E."/>
            <person name="Chen J."/>
            <person name="Kohler A."/>
            <person name="Krizsan K."/>
            <person name="Balestrini R."/>
            <person name="Da Silva C."/>
            <person name="Montanini B."/>
            <person name="Hainaut M."/>
            <person name="Levati E."/>
            <person name="Barry K.W."/>
            <person name="Belfiori B."/>
            <person name="Cichocki N."/>
            <person name="Clum A."/>
            <person name="Dockter R.B."/>
            <person name="Fauchery L."/>
            <person name="Guy J."/>
            <person name="Iotti M."/>
            <person name="Le Tacon F."/>
            <person name="Lindquist E.A."/>
            <person name="Lipzen A."/>
            <person name="Malagnac F."/>
            <person name="Mello A."/>
            <person name="Molinier V."/>
            <person name="Miyauchi S."/>
            <person name="Poulain J."/>
            <person name="Riccioni C."/>
            <person name="Rubini A."/>
            <person name="Sitrit Y."/>
            <person name="Splivallo R."/>
            <person name="Traeger S."/>
            <person name="Wang M."/>
            <person name="Zifcakova L."/>
            <person name="Wipf D."/>
            <person name="Zambonelli A."/>
            <person name="Paolocci F."/>
            <person name="Nowrousian M."/>
            <person name="Ottonello S."/>
            <person name="Baldrian P."/>
            <person name="Spatafora J.W."/>
            <person name="Henrissat B."/>
            <person name="Nagy L.G."/>
            <person name="Aury J.M."/>
            <person name="Wincker P."/>
            <person name="Grigoriev I.V."/>
            <person name="Bonfante P."/>
            <person name="Martin F.M."/>
        </authorList>
    </citation>
    <scope>NUCLEOTIDE SEQUENCE [LARGE SCALE GENOMIC DNA]</scope>
    <source>
        <strain evidence="1 2">RN42</strain>
    </source>
</reference>
<dbReference type="AlphaFoldDB" id="A0A3N4INJ2"/>
<organism evidence="1 2">
    <name type="scientific">Ascobolus immersus RN42</name>
    <dbReference type="NCBI Taxonomy" id="1160509"/>
    <lineage>
        <taxon>Eukaryota</taxon>
        <taxon>Fungi</taxon>
        <taxon>Dikarya</taxon>
        <taxon>Ascomycota</taxon>
        <taxon>Pezizomycotina</taxon>
        <taxon>Pezizomycetes</taxon>
        <taxon>Pezizales</taxon>
        <taxon>Ascobolaceae</taxon>
        <taxon>Ascobolus</taxon>
    </lineage>
</organism>
<evidence type="ECO:0000313" key="1">
    <source>
        <dbReference type="EMBL" id="RPA83144.1"/>
    </source>
</evidence>
<accession>A0A3N4INJ2</accession>
<dbReference type="Proteomes" id="UP000275078">
    <property type="component" value="Unassembled WGS sequence"/>
</dbReference>
<proteinExistence type="predicted"/>
<sequence>MANMANIPNMATISNETLLAQSASDGSPSKPKVLLVLDVGEEGSWNLPLNSPDGPQIQTLYVATRGEMELDEIVEGLAQLGRSEREALLAFVKAIAESMTKQRKLRISYIRVKKRQNGTEAGAIFFQVV</sequence>